<feature type="region of interest" description="Disordered" evidence="1">
    <location>
        <begin position="514"/>
        <end position="571"/>
    </location>
</feature>
<reference evidence="3 4" key="1">
    <citation type="journal article" date="2019" name="Fungal Biol. Biotechnol.">
        <title>Draft genome sequence of fastidious pathogen Ceratobasidium theobromae, which causes vascular-streak dieback in Theobroma cacao.</title>
        <authorList>
            <person name="Ali S.S."/>
            <person name="Asman A."/>
            <person name="Shao J."/>
            <person name="Firmansyah A.P."/>
            <person name="Susilo A.W."/>
            <person name="Rosmana A."/>
            <person name="McMahon P."/>
            <person name="Junaid M."/>
            <person name="Guest D."/>
            <person name="Kheng T.Y."/>
            <person name="Meinhardt L.W."/>
            <person name="Bailey B.A."/>
        </authorList>
    </citation>
    <scope>NUCLEOTIDE SEQUENCE [LARGE SCALE GENOMIC DNA]</scope>
    <source>
        <strain evidence="3 4">CT2</strain>
    </source>
</reference>
<protein>
    <submittedName>
        <fullName evidence="3">Transmembrane protein</fullName>
    </submittedName>
</protein>
<evidence type="ECO:0000256" key="1">
    <source>
        <dbReference type="SAM" id="MobiDB-lite"/>
    </source>
</evidence>
<name>A0A5N5Q9T0_9AGAM</name>
<keyword evidence="2" id="KW-0472">Membrane</keyword>
<keyword evidence="2" id="KW-1133">Transmembrane helix</keyword>
<dbReference type="AlphaFoldDB" id="A0A5N5Q9T0"/>
<feature type="region of interest" description="Disordered" evidence="1">
    <location>
        <begin position="611"/>
        <end position="633"/>
    </location>
</feature>
<keyword evidence="4" id="KW-1185">Reference proteome</keyword>
<feature type="compositionally biased region" description="Basic and acidic residues" evidence="1">
    <location>
        <begin position="619"/>
        <end position="628"/>
    </location>
</feature>
<feature type="compositionally biased region" description="Low complexity" evidence="1">
    <location>
        <begin position="302"/>
        <end position="321"/>
    </location>
</feature>
<evidence type="ECO:0000313" key="4">
    <source>
        <dbReference type="Proteomes" id="UP000383932"/>
    </source>
</evidence>
<evidence type="ECO:0000256" key="2">
    <source>
        <dbReference type="SAM" id="Phobius"/>
    </source>
</evidence>
<dbReference type="Proteomes" id="UP000383932">
    <property type="component" value="Unassembled WGS sequence"/>
</dbReference>
<feature type="compositionally biased region" description="Polar residues" evidence="1">
    <location>
        <begin position="540"/>
        <end position="549"/>
    </location>
</feature>
<organism evidence="3 4">
    <name type="scientific">Ceratobasidium theobromae</name>
    <dbReference type="NCBI Taxonomy" id="1582974"/>
    <lineage>
        <taxon>Eukaryota</taxon>
        <taxon>Fungi</taxon>
        <taxon>Dikarya</taxon>
        <taxon>Basidiomycota</taxon>
        <taxon>Agaricomycotina</taxon>
        <taxon>Agaricomycetes</taxon>
        <taxon>Cantharellales</taxon>
        <taxon>Ceratobasidiaceae</taxon>
        <taxon>Ceratobasidium</taxon>
    </lineage>
</organism>
<feature type="region of interest" description="Disordered" evidence="1">
    <location>
        <begin position="290"/>
        <end position="387"/>
    </location>
</feature>
<comment type="caution">
    <text evidence="3">The sequence shown here is derived from an EMBL/GenBank/DDBJ whole genome shotgun (WGS) entry which is preliminary data.</text>
</comment>
<evidence type="ECO:0000313" key="3">
    <source>
        <dbReference type="EMBL" id="KAB5588522.1"/>
    </source>
</evidence>
<sequence>MESNVNCNDPRLAFACLGLIAMSSTFESISGSVYGVRSMPSSIPSSPHSAAPLPSPPTSPHLQGVSPPGSPSSLGSFPSALSAMGSIWSLEEIAMGRREEDLVAFSSQEHPESGHHLVIPSLALGPSLMPTPPPPDTEIAYGEALGNVRILVLGGHRSLADNLLMRSPQVVHIHGWDHPSGDVTACLEASTILADRERNVRLTVMPSFDLRDNEGTKRAINQVLQTLHASFQALHQQLHPARAPGPDFTAMLASHRTPLVTAVVFVVSEPVTSREHDIISAIASHAPVITLPYPNRRRHRLPTQPSSQSQTRPQSRSNSRNGVESQHLARPSANRYTTQRPYGYERGRTALRRPHQPTSITHGSPPFAPYSSASPPFAPSLSASPPFAPSHPMPISATASPPFAPSQDYVLHLNGMSELSHVLFHNPRALAGLRDAAAARFVAWREREHNPALGQGQDCPAGEEPRKKPFIGLFGFEDPDAGSEEELSLLSDQEPDEIETVDDEDMIMRTLWKLSHTQEESGEGTVRPPSTREPLPHFQTPESVAGTSPPSAPAKQVRRKAKQFGASTIRPERRGTALERSVYHDPLHVPSLVALAVSVLPQLLGRALRFRSGAPSPREPSEKAYLERGEDDGEGRGWSGLTVLLSVGAACAATFCAGWVCGFWMS</sequence>
<feature type="compositionally biased region" description="Low complexity" evidence="1">
    <location>
        <begin position="369"/>
        <end position="385"/>
    </location>
</feature>
<feature type="compositionally biased region" description="Low complexity" evidence="1">
    <location>
        <begin position="40"/>
        <end position="52"/>
    </location>
</feature>
<proteinExistence type="predicted"/>
<feature type="transmembrane region" description="Helical" evidence="2">
    <location>
        <begin position="643"/>
        <end position="665"/>
    </location>
</feature>
<feature type="compositionally biased region" description="Acidic residues" evidence="1">
    <location>
        <begin position="477"/>
        <end position="501"/>
    </location>
</feature>
<accession>A0A5N5Q9T0</accession>
<keyword evidence="2 3" id="KW-0812">Transmembrane</keyword>
<dbReference type="EMBL" id="SSOP01000430">
    <property type="protein sequence ID" value="KAB5588522.1"/>
    <property type="molecule type" value="Genomic_DNA"/>
</dbReference>
<dbReference type="OrthoDB" id="3350156at2759"/>
<gene>
    <name evidence="3" type="ORF">CTheo_8032</name>
</gene>
<feature type="region of interest" description="Disordered" evidence="1">
    <location>
        <begin position="452"/>
        <end position="501"/>
    </location>
</feature>
<feature type="region of interest" description="Disordered" evidence="1">
    <location>
        <begin position="40"/>
        <end position="76"/>
    </location>
</feature>